<sequence>MVPVFIFATSFLRLIGEQENIVVASGKISLWCIPFIYYLIFNFTIQMYLQAQLKNMIVGWLSTLAFIFHIIFSWIFVFKLNWGINGALGAMNVASWATVIGQFV</sequence>
<reference evidence="3" key="1">
    <citation type="submission" date="2016-06" db="EMBL/GenBank/DDBJ databases">
        <title>Parallel loss of symbiosis genes in relatives of nitrogen-fixing non-legume Parasponia.</title>
        <authorList>
            <person name="Van Velzen R."/>
            <person name="Holmer R."/>
            <person name="Bu F."/>
            <person name="Rutten L."/>
            <person name="Van Zeijl A."/>
            <person name="Liu W."/>
            <person name="Santuari L."/>
            <person name="Cao Q."/>
            <person name="Sharma T."/>
            <person name="Shen D."/>
            <person name="Roswanjaya Y."/>
            <person name="Wardhani T."/>
            <person name="Kalhor M.S."/>
            <person name="Jansen J."/>
            <person name="Van den Hoogen J."/>
            <person name="Gungor B."/>
            <person name="Hartog M."/>
            <person name="Hontelez J."/>
            <person name="Verver J."/>
            <person name="Yang W.-C."/>
            <person name="Schijlen E."/>
            <person name="Repin R."/>
            <person name="Schilthuizen M."/>
            <person name="Schranz E."/>
            <person name="Heidstra R."/>
            <person name="Miyata K."/>
            <person name="Fedorova E."/>
            <person name="Kohlen W."/>
            <person name="Bisseling T."/>
            <person name="Smit S."/>
            <person name="Geurts R."/>
        </authorList>
    </citation>
    <scope>NUCLEOTIDE SEQUENCE [LARGE SCALE GENOMIC DNA]</scope>
    <source>
        <strain evidence="3">cv. WU1-14</strain>
    </source>
</reference>
<protein>
    <recommendedName>
        <fullName evidence="4">Multi antimicrobial extrusion protein</fullName>
    </recommendedName>
</protein>
<accession>A0A2P5API1</accession>
<dbReference type="PANTHER" id="PTHR11206">
    <property type="entry name" value="MULTIDRUG RESISTANCE PROTEIN"/>
    <property type="match status" value="1"/>
</dbReference>
<keyword evidence="3" id="KW-1185">Reference proteome</keyword>
<gene>
    <name evidence="2" type="ORF">PanWU01x14_312630</name>
</gene>
<feature type="non-terminal residue" evidence="2">
    <location>
        <position position="104"/>
    </location>
</feature>
<proteinExistence type="predicted"/>
<evidence type="ECO:0000256" key="1">
    <source>
        <dbReference type="SAM" id="Phobius"/>
    </source>
</evidence>
<evidence type="ECO:0000313" key="3">
    <source>
        <dbReference type="Proteomes" id="UP000237105"/>
    </source>
</evidence>
<feature type="transmembrane region" description="Helical" evidence="1">
    <location>
        <begin position="57"/>
        <end position="76"/>
    </location>
</feature>
<keyword evidence="1" id="KW-1133">Transmembrane helix</keyword>
<name>A0A2P5API1_PARAD</name>
<keyword evidence="1" id="KW-0812">Transmembrane</keyword>
<evidence type="ECO:0008006" key="4">
    <source>
        <dbReference type="Google" id="ProtNLM"/>
    </source>
</evidence>
<dbReference type="Proteomes" id="UP000237105">
    <property type="component" value="Unassembled WGS sequence"/>
</dbReference>
<dbReference type="OrthoDB" id="2126698at2759"/>
<comment type="caution">
    <text evidence="2">The sequence shown here is derived from an EMBL/GenBank/DDBJ whole genome shotgun (WGS) entry which is preliminary data.</text>
</comment>
<organism evidence="2 3">
    <name type="scientific">Parasponia andersonii</name>
    <name type="common">Sponia andersonii</name>
    <dbReference type="NCBI Taxonomy" id="3476"/>
    <lineage>
        <taxon>Eukaryota</taxon>
        <taxon>Viridiplantae</taxon>
        <taxon>Streptophyta</taxon>
        <taxon>Embryophyta</taxon>
        <taxon>Tracheophyta</taxon>
        <taxon>Spermatophyta</taxon>
        <taxon>Magnoliopsida</taxon>
        <taxon>eudicotyledons</taxon>
        <taxon>Gunneridae</taxon>
        <taxon>Pentapetalae</taxon>
        <taxon>rosids</taxon>
        <taxon>fabids</taxon>
        <taxon>Rosales</taxon>
        <taxon>Cannabaceae</taxon>
        <taxon>Parasponia</taxon>
    </lineage>
</organism>
<feature type="transmembrane region" description="Helical" evidence="1">
    <location>
        <begin position="28"/>
        <end position="45"/>
    </location>
</feature>
<evidence type="ECO:0000313" key="2">
    <source>
        <dbReference type="EMBL" id="PON38429.1"/>
    </source>
</evidence>
<dbReference type="EMBL" id="JXTB01000495">
    <property type="protein sequence ID" value="PON38429.1"/>
    <property type="molecule type" value="Genomic_DNA"/>
</dbReference>
<keyword evidence="1" id="KW-0472">Membrane</keyword>
<dbReference type="AlphaFoldDB" id="A0A2P5API1"/>
<dbReference type="STRING" id="3476.A0A2P5API1"/>